<organism evidence="1 2">
    <name type="scientific">Neobacillus niacini</name>
    <dbReference type="NCBI Taxonomy" id="86668"/>
    <lineage>
        <taxon>Bacteria</taxon>
        <taxon>Bacillati</taxon>
        <taxon>Bacillota</taxon>
        <taxon>Bacilli</taxon>
        <taxon>Bacillales</taxon>
        <taxon>Bacillaceae</taxon>
        <taxon>Neobacillus</taxon>
    </lineage>
</organism>
<proteinExistence type="predicted"/>
<evidence type="ECO:0000313" key="1">
    <source>
        <dbReference type="EMBL" id="NYE08975.1"/>
    </source>
</evidence>
<gene>
    <name evidence="1" type="ORF">F4694_005832</name>
</gene>
<dbReference type="AlphaFoldDB" id="A0A852TLA9"/>
<sequence length="615" mass="69940">MLEKPFPLEGAVSKYVEQFDESQIRDSQYKKSSYLDIIEPLVHYFYTCMDDEGRIIDPCMHRETQYSTPAFAAATALLYTQRMENWMLVSASKALDSSLKQMVEENCADDHSNFYTTMVTFAYMKLKPYVSDTKAKQWEMSFSRMNPASLYRKTINNWKVVALAGEYLRGAHGLGNPMDLEEIDQELAPQMELLTEYGLYVDPNGPMAYAMFTRNYFRLMLLEGYDGRHKERLVECCKRGDLTSLFMQSPTGEMPTGGRSSQHQWNEAQQAFQFEVAANEYANRGDYIMAAAFKRGAALSLESIKRWKRPTGELNVVRNYADPMARTGYETYTYHSQYNLLAAYFLALAFEQGDDEIGELPCPAQTGGFYLLMEPYFHKLIINAGGHYIEYQTKGDKNYTPTGIVRIQRKNVWPTIGPADGTPLTSNRALSFAPAWINVNNVMTRLSEMTSKESPNLDVSVISCDPKKVEVKLVFRGPMNGAFLIEQTLTVTPEILLVQDSIIGEIESVVQEFPLFLSDGETSTKISCTENRIDVDYKGNKVCIKVLDDKAFTGIEMGPQVVRYRNGLLTSASYQTKQTVSHYMVHLYQDDEYIEENTLLEMMEVSKIDSLVGRS</sequence>
<protein>
    <recommendedName>
        <fullName evidence="3">Glycosyl hydrolase</fullName>
    </recommendedName>
</protein>
<name>A0A852TLA9_9BACI</name>
<accession>A0A852TLA9</accession>
<evidence type="ECO:0000313" key="2">
    <source>
        <dbReference type="Proteomes" id="UP000548423"/>
    </source>
</evidence>
<dbReference type="EMBL" id="JACCBX010000017">
    <property type="protein sequence ID" value="NYE08975.1"/>
    <property type="molecule type" value="Genomic_DNA"/>
</dbReference>
<comment type="caution">
    <text evidence="1">The sequence shown here is derived from an EMBL/GenBank/DDBJ whole genome shotgun (WGS) entry which is preliminary data.</text>
</comment>
<dbReference type="Proteomes" id="UP000548423">
    <property type="component" value="Unassembled WGS sequence"/>
</dbReference>
<reference evidence="2" key="2">
    <citation type="submission" date="2020-08" db="EMBL/GenBank/DDBJ databases">
        <title>The Agave Microbiome: Exploring the role of microbial communities in plant adaptations to desert environments.</title>
        <authorList>
            <person name="Partida-Martinez L.P."/>
        </authorList>
    </citation>
    <scope>NUCLEOTIDE SEQUENCE [LARGE SCALE GENOMIC DNA]</scope>
    <source>
        <strain evidence="2">AT2.8</strain>
    </source>
</reference>
<reference evidence="2" key="1">
    <citation type="submission" date="2020-07" db="EMBL/GenBank/DDBJ databases">
        <authorList>
            <person name="Partida-Martinez L."/>
            <person name="Huntemann M."/>
            <person name="Clum A."/>
            <person name="Wang J."/>
            <person name="Palaniappan K."/>
            <person name="Ritter S."/>
            <person name="Chen I.-M."/>
            <person name="Stamatis D."/>
            <person name="Reddy T."/>
            <person name="O'Malley R."/>
            <person name="Daum C."/>
            <person name="Shapiro N."/>
            <person name="Ivanova N."/>
            <person name="Kyrpides N."/>
            <person name="Woyke T."/>
        </authorList>
    </citation>
    <scope>NUCLEOTIDE SEQUENCE [LARGE SCALE GENOMIC DNA]</scope>
    <source>
        <strain evidence="2">AT2.8</strain>
    </source>
</reference>
<evidence type="ECO:0008006" key="3">
    <source>
        <dbReference type="Google" id="ProtNLM"/>
    </source>
</evidence>